<gene>
    <name evidence="1" type="ORF">H3N35_24445</name>
</gene>
<dbReference type="Proteomes" id="UP001215231">
    <property type="component" value="Chromosome"/>
</dbReference>
<dbReference type="EMBL" id="CP059693">
    <property type="protein sequence ID" value="WDE11333.1"/>
    <property type="molecule type" value="Genomic_DNA"/>
</dbReference>
<name>A0ABY7VEM3_9GAMM</name>
<protein>
    <submittedName>
        <fullName evidence="1">Uncharacterized protein</fullName>
    </submittedName>
</protein>
<evidence type="ECO:0000313" key="1">
    <source>
        <dbReference type="EMBL" id="WDE11333.1"/>
    </source>
</evidence>
<organism evidence="1 2">
    <name type="scientific">Thalassomonas haliotis</name>
    <dbReference type="NCBI Taxonomy" id="485448"/>
    <lineage>
        <taxon>Bacteria</taxon>
        <taxon>Pseudomonadati</taxon>
        <taxon>Pseudomonadota</taxon>
        <taxon>Gammaproteobacteria</taxon>
        <taxon>Alteromonadales</taxon>
        <taxon>Colwelliaceae</taxon>
        <taxon>Thalassomonas</taxon>
    </lineage>
</organism>
<evidence type="ECO:0000313" key="2">
    <source>
        <dbReference type="Proteomes" id="UP001215231"/>
    </source>
</evidence>
<reference evidence="1 2" key="1">
    <citation type="journal article" date="2022" name="Mar. Drugs">
        <title>Bioassay-Guided Fractionation Leads to the Detection of Cholic Acid Generated by the Rare Thalassomonas sp.</title>
        <authorList>
            <person name="Pheiffer F."/>
            <person name="Schneider Y.K."/>
            <person name="Hansen E.H."/>
            <person name="Andersen J.H."/>
            <person name="Isaksson J."/>
            <person name="Busche T."/>
            <person name="R C."/>
            <person name="Kalinowski J."/>
            <person name="Zyl L.V."/>
            <person name="Trindade M."/>
        </authorList>
    </citation>
    <scope>NUCLEOTIDE SEQUENCE [LARGE SCALE GENOMIC DNA]</scope>
    <source>
        <strain evidence="1 2">A5K-61T</strain>
    </source>
</reference>
<accession>A0ABY7VEM3</accession>
<proteinExistence type="predicted"/>
<keyword evidence="2" id="KW-1185">Reference proteome</keyword>
<dbReference type="RefSeq" id="WP_274051487.1">
    <property type="nucleotide sequence ID" value="NZ_CP059693.1"/>
</dbReference>
<sequence>MADLSNLETQLTAKIAALSGDESLTDLMILKKACEGTAVDTGSLETVIQSGLSGLDSAASERDLLIANRSAVSAPKALAKAIYDKPLIADGEIPADARISLLNTGKAVYIGDQSANASISSKSEGLEIAEPVADKIVELQNEKLAKWKVRKRATYQSMGEGLFETSQLSVNSTTGYITVSDIVFSGSRLQFKKHYSNHIADNQAKNYDFDLGAAIETVTYLNTYEDTTVYGFVNADWHLTGSPTNGYVYHTISKFKVKFVGDDKEYWYQYLTAHITASTAAHAESEFLDAFAIPPYEVSGNNYCQLASTDTVRMTTVGHKVRVAKGAGTAEAWQYFCVFLDSVTKKYTEDTFPRAVNSGSEWEVAIMHQTSRIGLERFPKLSKSWLDDIPDKATGFHALRPSKTIVYEDIYSDHLLVVTGRYNVFSAYDCSKTNAFAPVLVDTSGVNIATNACFQQDDRLILLNDASTSASYMYDLSNKVLNTIHTGVAYPAINASTSYVYNDVTKATDCAFTTDMAHSFSIPFDLTLGGTETVAAQDADNNITNDSNVIRWLNIAGTADSLDEFTLANGHKRYYGIFCPQTTGTGTLHYRIYFSVDVIPGTAAATNVVVYKKTWSNSAKAFAPLVKPLGDNLEYSIFYGGTSFTTTLVSSDDPDYDDFGISRYSSTSYYQYGYQRSASYAMVLGVEGGRSYAEQGGAYKTLMHFTNNANDGIRLQCLSFNNASLKSTADSLAVGINTLGDVPQVTWDFGNIRSMAGHSSYADQKFSAQVLVFPGNSYNYTTKAEYQERHTSMSPIGVDSSGKVWFSHIITAYGASNFIVVDPLTLEAELYRMKSPWTHGSLISYASHQGHWPGRDASTYDSFSQCYLYNFISYKFTVADDYIYIPSSYASTASDYSSTHFSKAEVMEKFNRVIRLPLSTIRAAGWNVTTFPTTGYQNAKFNNYIANTSNGYNPRTSKWSMGSNNLIEIALQLDSEIKVTATDVGYSYGNRVDDGKEANFIIDTATTDITGVADVSAANYVAIDAVSGFPLIDNFSFSPVSEVKDIIKVVARGETEMSASYEQSTVTVTIPACKFTEGKAWIESSCRSGWNKQANEAYISLTTAAHLISNTQVEIDPPNGRKYHSDTSHCTVYWTVLESK</sequence>